<evidence type="ECO:0000259" key="6">
    <source>
        <dbReference type="PROSITE" id="PS50097"/>
    </source>
</evidence>
<keyword evidence="2" id="KW-0833">Ubl conjugation pathway</keyword>
<dbReference type="InterPro" id="IPR027356">
    <property type="entry name" value="NPH3_dom"/>
</dbReference>
<evidence type="ECO:0000256" key="3">
    <source>
        <dbReference type="PROSITE-ProRule" id="PRU00982"/>
    </source>
</evidence>
<accession>A0A0D2SLT6</accession>
<dbReference type="UniPathway" id="UPA00143"/>
<dbReference type="PANTHER" id="PTHR32370">
    <property type="entry name" value="OS12G0117600 PROTEIN"/>
    <property type="match status" value="1"/>
</dbReference>
<dbReference type="Gramene" id="KJB32105">
    <property type="protein sequence ID" value="KJB32105"/>
    <property type="gene ID" value="B456_005G224200"/>
</dbReference>
<reference evidence="8 9" key="1">
    <citation type="journal article" date="2012" name="Nature">
        <title>Repeated polyploidization of Gossypium genomes and the evolution of spinnable cotton fibres.</title>
        <authorList>
            <person name="Paterson A.H."/>
            <person name="Wendel J.F."/>
            <person name="Gundlach H."/>
            <person name="Guo H."/>
            <person name="Jenkins J."/>
            <person name="Jin D."/>
            <person name="Llewellyn D."/>
            <person name="Showmaker K.C."/>
            <person name="Shu S."/>
            <person name="Udall J."/>
            <person name="Yoo M.J."/>
            <person name="Byers R."/>
            <person name="Chen W."/>
            <person name="Doron-Faigenboim A."/>
            <person name="Duke M.V."/>
            <person name="Gong L."/>
            <person name="Grimwood J."/>
            <person name="Grover C."/>
            <person name="Grupp K."/>
            <person name="Hu G."/>
            <person name="Lee T.H."/>
            <person name="Li J."/>
            <person name="Lin L."/>
            <person name="Liu T."/>
            <person name="Marler B.S."/>
            <person name="Page J.T."/>
            <person name="Roberts A.W."/>
            <person name="Romanel E."/>
            <person name="Sanders W.S."/>
            <person name="Szadkowski E."/>
            <person name="Tan X."/>
            <person name="Tang H."/>
            <person name="Xu C."/>
            <person name="Wang J."/>
            <person name="Wang Z."/>
            <person name="Zhang D."/>
            <person name="Zhang L."/>
            <person name="Ashrafi H."/>
            <person name="Bedon F."/>
            <person name="Bowers J.E."/>
            <person name="Brubaker C.L."/>
            <person name="Chee P.W."/>
            <person name="Das S."/>
            <person name="Gingle A.R."/>
            <person name="Haigler C.H."/>
            <person name="Harker D."/>
            <person name="Hoffmann L.V."/>
            <person name="Hovav R."/>
            <person name="Jones D.C."/>
            <person name="Lemke C."/>
            <person name="Mansoor S."/>
            <person name="ur Rahman M."/>
            <person name="Rainville L.N."/>
            <person name="Rambani A."/>
            <person name="Reddy U.K."/>
            <person name="Rong J.K."/>
            <person name="Saranga Y."/>
            <person name="Scheffler B.E."/>
            <person name="Scheffler J.A."/>
            <person name="Stelly D.M."/>
            <person name="Triplett B.A."/>
            <person name="Van Deynze A."/>
            <person name="Vaslin M.F."/>
            <person name="Waghmare V.N."/>
            <person name="Walford S.A."/>
            <person name="Wright R.J."/>
            <person name="Zaki E.A."/>
            <person name="Zhang T."/>
            <person name="Dennis E.S."/>
            <person name="Mayer K.F."/>
            <person name="Peterson D.G."/>
            <person name="Rokhsar D.S."/>
            <person name="Wang X."/>
            <person name="Schmutz J."/>
        </authorList>
    </citation>
    <scope>NUCLEOTIDE SEQUENCE [LARGE SCALE GENOMIC DNA]</scope>
</reference>
<gene>
    <name evidence="8" type="ORF">B456_005G224200</name>
</gene>
<organism evidence="8 9">
    <name type="scientific">Gossypium raimondii</name>
    <name type="common">Peruvian cotton</name>
    <name type="synonym">Gossypium klotzschianum subsp. raimondii</name>
    <dbReference type="NCBI Taxonomy" id="29730"/>
    <lineage>
        <taxon>Eukaryota</taxon>
        <taxon>Viridiplantae</taxon>
        <taxon>Streptophyta</taxon>
        <taxon>Embryophyta</taxon>
        <taxon>Tracheophyta</taxon>
        <taxon>Spermatophyta</taxon>
        <taxon>Magnoliopsida</taxon>
        <taxon>eudicotyledons</taxon>
        <taxon>Gunneridae</taxon>
        <taxon>Pentapetalae</taxon>
        <taxon>rosids</taxon>
        <taxon>malvids</taxon>
        <taxon>Malvales</taxon>
        <taxon>Malvaceae</taxon>
        <taxon>Malvoideae</taxon>
        <taxon>Gossypium</taxon>
    </lineage>
</organism>
<dbReference type="Pfam" id="PF03000">
    <property type="entry name" value="NPH3"/>
    <property type="match status" value="2"/>
</dbReference>
<feature type="domain" description="BTB" evidence="6">
    <location>
        <begin position="46"/>
        <end position="115"/>
    </location>
</feature>
<feature type="domain" description="NPH3" evidence="7">
    <location>
        <begin position="291"/>
        <end position="392"/>
    </location>
</feature>
<dbReference type="Gene3D" id="3.30.710.10">
    <property type="entry name" value="Potassium Channel Kv1.1, Chain A"/>
    <property type="match status" value="1"/>
</dbReference>
<feature type="region of interest" description="Disordered" evidence="5">
    <location>
        <begin position="205"/>
        <end position="226"/>
    </location>
</feature>
<evidence type="ECO:0008006" key="10">
    <source>
        <dbReference type="Google" id="ProtNLM"/>
    </source>
</evidence>
<dbReference type="SUPFAM" id="SSF54695">
    <property type="entry name" value="POZ domain"/>
    <property type="match status" value="1"/>
</dbReference>
<evidence type="ECO:0000256" key="5">
    <source>
        <dbReference type="SAM" id="MobiDB-lite"/>
    </source>
</evidence>
<evidence type="ECO:0000256" key="1">
    <source>
        <dbReference type="ARBA" id="ARBA00004906"/>
    </source>
</evidence>
<evidence type="ECO:0000259" key="7">
    <source>
        <dbReference type="PROSITE" id="PS51649"/>
    </source>
</evidence>
<evidence type="ECO:0000313" key="8">
    <source>
        <dbReference type="EMBL" id="KJB32105.1"/>
    </source>
</evidence>
<dbReference type="InterPro" id="IPR000210">
    <property type="entry name" value="BTB/POZ_dom"/>
</dbReference>
<dbReference type="AlphaFoldDB" id="A0A0D2SLT6"/>
<comment type="pathway">
    <text evidence="1">Protein modification; protein ubiquitination.</text>
</comment>
<dbReference type="Proteomes" id="UP000032304">
    <property type="component" value="Chromosome 5"/>
</dbReference>
<feature type="region of interest" description="Disordered" evidence="5">
    <location>
        <begin position="503"/>
        <end position="523"/>
    </location>
</feature>
<sequence>MWESETESVRGREYGNGVLSSNKHGVKTDGFELRGQSWYVATDIPSDLLVQVGDVNFHLHKYPMLSRSGKVNRLIYESNNHPDLNKIALEDLPGGPEAFELAAKFCYGIAVDLTAGNISGLRCAAEYLEMTEDLDEGNLIFKTEAFLSYVVLSSWRDSILVLKSCEKLSPWAENLQIVRRCSESIAWKACANPKGIKWAYTGKPSKVSSPKWNDLKDSSPSRSQPVPPDWWFEDVSILRTDHFVRVITAIKVKGMRFELIGASIMHYAAKWLPGLIKDGQGQGNNPNAKMRVARLVDSYLTEVSRDRNLSLTKFQVLAEALPESARTCDDGLYRAIDSYLKAHPTLSEHERKRLCRVMDCQKLSIDACMHAAQNERLPLRIVVQVLFSEQVKISNALANSTLKDPAETQYQPLIPNHKTLLEATPLSFQEGWAAAKKDINTLKFELESVKAKYLELQNDMENLQRQFEKMSKQKQTSAWTSGWKKLSKLTKMTAVENHDIGPQISTAAEQTRKTPRRWRNSIS</sequence>
<dbReference type="InterPro" id="IPR043454">
    <property type="entry name" value="NPH3/RPT2-like"/>
</dbReference>
<keyword evidence="4" id="KW-0175">Coiled coil</keyword>
<dbReference type="EMBL" id="CM001744">
    <property type="protein sequence ID" value="KJB32105.1"/>
    <property type="molecule type" value="Genomic_DNA"/>
</dbReference>
<protein>
    <recommendedName>
        <fullName evidence="10">NPH3 domain-containing protein</fullName>
    </recommendedName>
</protein>
<evidence type="ECO:0000256" key="4">
    <source>
        <dbReference type="SAM" id="Coils"/>
    </source>
</evidence>
<keyword evidence="9" id="KW-1185">Reference proteome</keyword>
<comment type="similarity">
    <text evidence="3">Belongs to the NPH3 family.</text>
</comment>
<evidence type="ECO:0000313" key="9">
    <source>
        <dbReference type="Proteomes" id="UP000032304"/>
    </source>
</evidence>
<feature type="compositionally biased region" description="Basic residues" evidence="5">
    <location>
        <begin position="513"/>
        <end position="523"/>
    </location>
</feature>
<name>A0A0D2SLT6_GOSRA</name>
<proteinExistence type="inferred from homology"/>
<evidence type="ECO:0000256" key="2">
    <source>
        <dbReference type="ARBA" id="ARBA00022786"/>
    </source>
</evidence>
<dbReference type="CDD" id="cd18312">
    <property type="entry name" value="BTB_POZ_NPY3-like"/>
    <property type="match status" value="1"/>
</dbReference>
<dbReference type="PROSITE" id="PS51649">
    <property type="entry name" value="NPH3"/>
    <property type="match status" value="1"/>
</dbReference>
<dbReference type="PROSITE" id="PS50097">
    <property type="entry name" value="BTB"/>
    <property type="match status" value="1"/>
</dbReference>
<dbReference type="InterPro" id="IPR011333">
    <property type="entry name" value="SKP1/BTB/POZ_sf"/>
</dbReference>
<dbReference type="GO" id="GO:0016567">
    <property type="term" value="P:protein ubiquitination"/>
    <property type="evidence" value="ECO:0007669"/>
    <property type="project" value="UniProtKB-UniPathway"/>
</dbReference>
<feature type="coiled-coil region" evidence="4">
    <location>
        <begin position="439"/>
        <end position="473"/>
    </location>
</feature>